<protein>
    <submittedName>
        <fullName evidence="3">Uncharacterized protein</fullName>
    </submittedName>
</protein>
<accession>A0A1F7UMQ6</accession>
<dbReference type="AlphaFoldDB" id="A0A1F7UMQ6"/>
<comment type="caution">
    <text evidence="3">The sequence shown here is derived from an EMBL/GenBank/DDBJ whole genome shotgun (WGS) entry which is preliminary data.</text>
</comment>
<evidence type="ECO:0000313" key="3">
    <source>
        <dbReference type="EMBL" id="OGL78977.1"/>
    </source>
</evidence>
<feature type="region of interest" description="Disordered" evidence="1">
    <location>
        <begin position="1"/>
        <end position="36"/>
    </location>
</feature>
<reference evidence="3 4" key="1">
    <citation type="journal article" date="2016" name="Nat. Commun.">
        <title>Thousands of microbial genomes shed light on interconnected biogeochemical processes in an aquifer system.</title>
        <authorList>
            <person name="Anantharaman K."/>
            <person name="Brown C.T."/>
            <person name="Hug L.A."/>
            <person name="Sharon I."/>
            <person name="Castelle C.J."/>
            <person name="Probst A.J."/>
            <person name="Thomas B.C."/>
            <person name="Singh A."/>
            <person name="Wilkins M.J."/>
            <person name="Karaoz U."/>
            <person name="Brodie E.L."/>
            <person name="Williams K.H."/>
            <person name="Hubbard S.S."/>
            <person name="Banfield J.F."/>
        </authorList>
    </citation>
    <scope>NUCLEOTIDE SEQUENCE [LARGE SCALE GENOMIC DNA]</scope>
</reference>
<organism evidence="3 4">
    <name type="scientific">Candidatus Uhrbacteria bacterium RIFCSPHIGHO2_12_FULL_57_11</name>
    <dbReference type="NCBI Taxonomy" id="1802398"/>
    <lineage>
        <taxon>Bacteria</taxon>
        <taxon>Candidatus Uhriibacteriota</taxon>
    </lineage>
</organism>
<feature type="transmembrane region" description="Helical" evidence="2">
    <location>
        <begin position="45"/>
        <end position="70"/>
    </location>
</feature>
<dbReference type="Proteomes" id="UP000176598">
    <property type="component" value="Unassembled WGS sequence"/>
</dbReference>
<keyword evidence="2" id="KW-0812">Transmembrane</keyword>
<sequence length="187" mass="19881">MKKGATGRLKKAAGKKAGVKVRRQSRKPAAGKKGRRRRGIVSGRLVISSFLIVALAVWAVTITASAALAVRELSGANWGRLAGSGTIIGENLALAAGFAPEAADRVIYGGREVSGALWRELETSLAVRLTPPLSKERFVWRSWTRRFFAVGPETPPPVSIAASPSIIPAAGPSSWVRSMEQGMSSEY</sequence>
<keyword evidence="2" id="KW-0472">Membrane</keyword>
<dbReference type="EMBL" id="MGEG01000024">
    <property type="protein sequence ID" value="OGL78977.1"/>
    <property type="molecule type" value="Genomic_DNA"/>
</dbReference>
<evidence type="ECO:0000256" key="1">
    <source>
        <dbReference type="SAM" id="MobiDB-lite"/>
    </source>
</evidence>
<keyword evidence="2" id="KW-1133">Transmembrane helix</keyword>
<evidence type="ECO:0000313" key="4">
    <source>
        <dbReference type="Proteomes" id="UP000176598"/>
    </source>
</evidence>
<name>A0A1F7UMQ6_9BACT</name>
<proteinExistence type="predicted"/>
<gene>
    <name evidence="3" type="ORF">A3F28_01610</name>
</gene>
<evidence type="ECO:0000256" key="2">
    <source>
        <dbReference type="SAM" id="Phobius"/>
    </source>
</evidence>